<dbReference type="VEuPathDB" id="VectorBase:MDOA016464"/>
<reference evidence="2" key="1">
    <citation type="submission" date="2020-05" db="UniProtKB">
        <authorList>
            <consortium name="EnsemblMetazoa"/>
        </authorList>
    </citation>
    <scope>IDENTIFICATION</scope>
    <source>
        <strain evidence="2">Aabys</strain>
    </source>
</reference>
<dbReference type="EnsemblMetazoa" id="MDOA016464-RA">
    <property type="protein sequence ID" value="MDOA016464-PA"/>
    <property type="gene ID" value="MDOA016464"/>
</dbReference>
<name>A0A1I8NK52_MUSDO</name>
<evidence type="ECO:0000313" key="2">
    <source>
        <dbReference type="EnsemblMetazoa" id="MDOA016464-PA"/>
    </source>
</evidence>
<dbReference type="AlphaFoldDB" id="A0A1I8NK52"/>
<protein>
    <submittedName>
        <fullName evidence="2">Uncharacterized protein</fullName>
    </submittedName>
</protein>
<feature type="region of interest" description="Disordered" evidence="1">
    <location>
        <begin position="83"/>
        <end position="113"/>
    </location>
</feature>
<proteinExistence type="predicted"/>
<sequence length="133" mass="13682">MSSGRMSSSSTFHANINNTEIATTIVPDTNYNNYNHNYYYFYNTTTSAGATAAAGTQFVATHKISIAKTTTATTSECVPKILQMHTDATTSSSSSPSSLPPPPSSSSSVATLVPGVSLTNAQQTYGGIGGTGG</sequence>
<organism evidence="2">
    <name type="scientific">Musca domestica</name>
    <name type="common">House fly</name>
    <dbReference type="NCBI Taxonomy" id="7370"/>
    <lineage>
        <taxon>Eukaryota</taxon>
        <taxon>Metazoa</taxon>
        <taxon>Ecdysozoa</taxon>
        <taxon>Arthropoda</taxon>
        <taxon>Hexapoda</taxon>
        <taxon>Insecta</taxon>
        <taxon>Pterygota</taxon>
        <taxon>Neoptera</taxon>
        <taxon>Endopterygota</taxon>
        <taxon>Diptera</taxon>
        <taxon>Brachycera</taxon>
        <taxon>Muscomorpha</taxon>
        <taxon>Muscoidea</taxon>
        <taxon>Muscidae</taxon>
        <taxon>Musca</taxon>
    </lineage>
</organism>
<gene>
    <name evidence="2" type="primary">105261871</name>
</gene>
<accession>A0A1I8NK52</accession>
<evidence type="ECO:0000256" key="1">
    <source>
        <dbReference type="SAM" id="MobiDB-lite"/>
    </source>
</evidence>